<organism evidence="1 2">
    <name type="scientific">Celeribacter indicus</name>
    <dbReference type="NCBI Taxonomy" id="1208324"/>
    <lineage>
        <taxon>Bacteria</taxon>
        <taxon>Pseudomonadati</taxon>
        <taxon>Pseudomonadota</taxon>
        <taxon>Alphaproteobacteria</taxon>
        <taxon>Rhodobacterales</taxon>
        <taxon>Roseobacteraceae</taxon>
        <taxon>Celeribacter</taxon>
    </lineage>
</organism>
<reference evidence="1 2" key="1">
    <citation type="journal article" date="2014" name="Int. J. Syst. Evol. Microbiol.">
        <title>Celeribacter indicus sp. nov., a polycyclic aromatic hydrocarbon-degrading bacterium from deep-sea sediment and reclassification of Huaishuia halophila as Celeribacter halophilus comb. nov.</title>
        <authorList>
            <person name="Lai Q."/>
            <person name="Cao J."/>
            <person name="Yuan J."/>
            <person name="Li F."/>
            <person name="Shao Z."/>
        </authorList>
    </citation>
    <scope>NUCLEOTIDE SEQUENCE [LARGE SCALE GENOMIC DNA]</scope>
    <source>
        <strain evidence="1">P73</strain>
    </source>
</reference>
<dbReference type="GO" id="GO:0016740">
    <property type="term" value="F:transferase activity"/>
    <property type="evidence" value="ECO:0007669"/>
    <property type="project" value="UniProtKB-KW"/>
</dbReference>
<dbReference type="GO" id="GO:0044010">
    <property type="term" value="P:single-species biofilm formation"/>
    <property type="evidence" value="ECO:0007669"/>
    <property type="project" value="TreeGrafter"/>
</dbReference>
<evidence type="ECO:0000313" key="2">
    <source>
        <dbReference type="Proteomes" id="UP000031521"/>
    </source>
</evidence>
<protein>
    <submittedName>
        <fullName evidence="1">Family 2 glycosyl transferase</fullName>
    </submittedName>
</protein>
<keyword evidence="1" id="KW-0808">Transferase</keyword>
<name>A0A0B5DW97_9RHOB</name>
<proteinExistence type="predicted"/>
<dbReference type="Pfam" id="PF13641">
    <property type="entry name" value="Glyco_tranf_2_3"/>
    <property type="match status" value="1"/>
</dbReference>
<dbReference type="RefSeq" id="WP_043868500.1">
    <property type="nucleotide sequence ID" value="NZ_CP004393.1"/>
</dbReference>
<dbReference type="EMBL" id="CP004393">
    <property type="protein sequence ID" value="AJE45425.1"/>
    <property type="molecule type" value="Genomic_DNA"/>
</dbReference>
<dbReference type="PANTHER" id="PTHR43685">
    <property type="entry name" value="GLYCOSYLTRANSFERASE"/>
    <property type="match status" value="1"/>
</dbReference>
<dbReference type="PANTHER" id="PTHR43685:SF13">
    <property type="entry name" value="O ANTIGEN BIOSYNTHESIS RHAMNOSYLTRANSFERASE RFBN"/>
    <property type="match status" value="1"/>
</dbReference>
<dbReference type="InterPro" id="IPR029044">
    <property type="entry name" value="Nucleotide-diphossugar_trans"/>
</dbReference>
<dbReference type="Proteomes" id="UP000031521">
    <property type="component" value="Chromosome"/>
</dbReference>
<dbReference type="KEGG" id="cid:P73_0710"/>
<dbReference type="AlphaFoldDB" id="A0A0B5DW97"/>
<dbReference type="OrthoDB" id="5291101at2"/>
<dbReference type="HOGENOM" id="CLU_061778_1_0_5"/>
<keyword evidence="2" id="KW-1185">Reference proteome</keyword>
<dbReference type="InterPro" id="IPR050834">
    <property type="entry name" value="Glycosyltransf_2"/>
</dbReference>
<evidence type="ECO:0000313" key="1">
    <source>
        <dbReference type="EMBL" id="AJE45425.1"/>
    </source>
</evidence>
<gene>
    <name evidence="1" type="ORF">P73_0710</name>
</gene>
<dbReference type="Gene3D" id="3.90.550.10">
    <property type="entry name" value="Spore Coat Polysaccharide Biosynthesis Protein SpsA, Chain A"/>
    <property type="match status" value="1"/>
</dbReference>
<accession>A0A0B5DW97</accession>
<dbReference type="SUPFAM" id="SSF53448">
    <property type="entry name" value="Nucleotide-diphospho-sugar transferases"/>
    <property type="match status" value="1"/>
</dbReference>
<dbReference type="STRING" id="1208324.P73_0710"/>
<sequence>MVALIIPVYNGGDIYRDCLEAIEMQRHTLNRRLVMESGSTDDSRALSLAHGFEVHDVPAGTFNHGGTRSRAVGMVEDDIVVFLTQDAILDSPDSISRLVEPFRDPEVGAAFGRQLPHRDANPLAAHARFNSYGTSTYVTDMDSSYPSGIRKCFLSNSFAAYRRTAFEAVGGFPTNVILSEDMFVAAKILKAGWKVAYAAEATVRHSHNYTVQQEFRRYFDIGVFHRQATWILEEFGRPEAEGVRVTLDQLGFLARRGDWRYLPRAVVTAASKYAGYKLGLMHDRLGPNLSRRLAMHRGFFKNV</sequence>